<keyword evidence="2 6" id="KW-0812">Transmembrane</keyword>
<dbReference type="OrthoDB" id="4158815at2759"/>
<keyword evidence="3 6" id="KW-1133">Transmembrane helix</keyword>
<dbReference type="InterPro" id="IPR051694">
    <property type="entry name" value="Immunoregulatory_rcpt-like"/>
</dbReference>
<feature type="region of interest" description="Disordered" evidence="5">
    <location>
        <begin position="174"/>
        <end position="234"/>
    </location>
</feature>
<evidence type="ECO:0000313" key="9">
    <source>
        <dbReference type="Proteomes" id="UP000011715"/>
    </source>
</evidence>
<feature type="region of interest" description="Disordered" evidence="5">
    <location>
        <begin position="269"/>
        <end position="304"/>
    </location>
</feature>
<dbReference type="OMA" id="CSDTTVK"/>
<dbReference type="EnsemblFungi" id="MAPG_07201T0">
    <property type="protein sequence ID" value="MAPG_07201T0"/>
    <property type="gene ID" value="MAPG_07201"/>
</dbReference>
<name>A0A0C4E414_MAGP6</name>
<evidence type="ECO:0000256" key="1">
    <source>
        <dbReference type="ARBA" id="ARBA00004167"/>
    </source>
</evidence>
<dbReference type="Proteomes" id="UP000011715">
    <property type="component" value="Unassembled WGS sequence"/>
</dbReference>
<evidence type="ECO:0000256" key="4">
    <source>
        <dbReference type="ARBA" id="ARBA00023136"/>
    </source>
</evidence>
<dbReference type="InterPro" id="IPR035992">
    <property type="entry name" value="Ricin_B-like_lectins"/>
</dbReference>
<organism evidence="8 9">
    <name type="scientific">Magnaporthiopsis poae (strain ATCC 64411 / 73-15)</name>
    <name type="common">Kentucky bluegrass fungus</name>
    <name type="synonym">Magnaporthe poae</name>
    <dbReference type="NCBI Taxonomy" id="644358"/>
    <lineage>
        <taxon>Eukaryota</taxon>
        <taxon>Fungi</taxon>
        <taxon>Dikarya</taxon>
        <taxon>Ascomycota</taxon>
        <taxon>Pezizomycotina</taxon>
        <taxon>Sordariomycetes</taxon>
        <taxon>Sordariomycetidae</taxon>
        <taxon>Magnaporthales</taxon>
        <taxon>Magnaporthaceae</taxon>
        <taxon>Magnaporthiopsis</taxon>
    </lineage>
</organism>
<dbReference type="eggNOG" id="ENOG502SY1T">
    <property type="taxonomic scope" value="Eukaryota"/>
</dbReference>
<gene>
    <name evidence="7" type="ORF">MAPG_07201</name>
</gene>
<reference evidence="7" key="1">
    <citation type="submission" date="2010-05" db="EMBL/GenBank/DDBJ databases">
        <title>The Genome Sequence of Magnaporthe poae strain ATCC 64411.</title>
        <authorList>
            <consortium name="The Broad Institute Genome Sequencing Platform"/>
            <consortium name="Broad Institute Genome Sequencing Center for Infectious Disease"/>
            <person name="Ma L.-J."/>
            <person name="Dead R."/>
            <person name="Young S."/>
            <person name="Zeng Q."/>
            <person name="Koehrsen M."/>
            <person name="Alvarado L."/>
            <person name="Berlin A."/>
            <person name="Chapman S.B."/>
            <person name="Chen Z."/>
            <person name="Freedman E."/>
            <person name="Gellesch M."/>
            <person name="Goldberg J."/>
            <person name="Griggs A."/>
            <person name="Gujja S."/>
            <person name="Heilman E.R."/>
            <person name="Heiman D."/>
            <person name="Hepburn T."/>
            <person name="Howarth C."/>
            <person name="Jen D."/>
            <person name="Larson L."/>
            <person name="Mehta T."/>
            <person name="Neiman D."/>
            <person name="Pearson M."/>
            <person name="Roberts A."/>
            <person name="Saif S."/>
            <person name="Shea T."/>
            <person name="Shenoy N."/>
            <person name="Sisk P."/>
            <person name="Stolte C."/>
            <person name="Sykes S."/>
            <person name="Walk T."/>
            <person name="White J."/>
            <person name="Yandava C."/>
            <person name="Haas B."/>
            <person name="Nusbaum C."/>
            <person name="Birren B."/>
        </authorList>
    </citation>
    <scope>NUCLEOTIDE SEQUENCE</scope>
    <source>
        <strain evidence="7">ATCC 64411</strain>
    </source>
</reference>
<reference evidence="9" key="2">
    <citation type="submission" date="2010-05" db="EMBL/GenBank/DDBJ databases">
        <title>The genome sequence of Magnaporthe poae strain ATCC 64411.</title>
        <authorList>
            <person name="Ma L.-J."/>
            <person name="Dead R."/>
            <person name="Young S."/>
            <person name="Zeng Q."/>
            <person name="Koehrsen M."/>
            <person name="Alvarado L."/>
            <person name="Berlin A."/>
            <person name="Chapman S.B."/>
            <person name="Chen Z."/>
            <person name="Freedman E."/>
            <person name="Gellesch M."/>
            <person name="Goldberg J."/>
            <person name="Griggs A."/>
            <person name="Gujja S."/>
            <person name="Heilman E.R."/>
            <person name="Heiman D."/>
            <person name="Hepburn T."/>
            <person name="Howarth C."/>
            <person name="Jen D."/>
            <person name="Larson L."/>
            <person name="Mehta T."/>
            <person name="Neiman D."/>
            <person name="Pearson M."/>
            <person name="Roberts A."/>
            <person name="Saif S."/>
            <person name="Shea T."/>
            <person name="Shenoy N."/>
            <person name="Sisk P."/>
            <person name="Stolte C."/>
            <person name="Sykes S."/>
            <person name="Walk T."/>
            <person name="White J."/>
            <person name="Yandava C."/>
            <person name="Haas B."/>
            <person name="Nusbaum C."/>
            <person name="Birren B."/>
        </authorList>
    </citation>
    <scope>NUCLEOTIDE SEQUENCE [LARGE SCALE GENOMIC DNA]</scope>
    <source>
        <strain evidence="9">ATCC 64411 / 73-15</strain>
    </source>
</reference>
<dbReference type="AlphaFoldDB" id="A0A0C4E414"/>
<evidence type="ECO:0000256" key="6">
    <source>
        <dbReference type="SAM" id="Phobius"/>
    </source>
</evidence>
<dbReference type="GO" id="GO:0071944">
    <property type="term" value="C:cell periphery"/>
    <property type="evidence" value="ECO:0007669"/>
    <property type="project" value="UniProtKB-ARBA"/>
</dbReference>
<evidence type="ECO:0000256" key="2">
    <source>
        <dbReference type="ARBA" id="ARBA00022692"/>
    </source>
</evidence>
<evidence type="ECO:0000256" key="5">
    <source>
        <dbReference type="SAM" id="MobiDB-lite"/>
    </source>
</evidence>
<feature type="transmembrane region" description="Helical" evidence="6">
    <location>
        <begin position="238"/>
        <end position="262"/>
    </location>
</feature>
<dbReference type="SUPFAM" id="SSF50370">
    <property type="entry name" value="Ricin B-like lectins"/>
    <property type="match status" value="1"/>
</dbReference>
<evidence type="ECO:0000313" key="8">
    <source>
        <dbReference type="EnsemblFungi" id="MAPG_07201T0"/>
    </source>
</evidence>
<sequence length="400" mass="41948">MATSIDPNAWYAISETRVDNGTKPLDNTLQTIAGGGMRVWNGGTMWQFQPVDGEKDRYLLRSSSTGVQQQLAACYNTDEIHPMRTRACMTRTTSDDSQKWIITRWIRSDGINSWKIQNVGNGTGYALDVHPGDAVFLNSDIEGETVNGQKVGPRVAQHWVFSSRKAVNDGAFSTIYSNTPVPAPTETQSSTSGTTRSTGTSTSGSPNNAPASPTDPAGSAGSSTPQPGPGAAGLSSGAAAGIGVGATIAALTLIGALVLFFWKRRKAARHRDGGTDSSHANTMSDYHKAGGSSPGGTFQSQPYTDQGQQYQYGEQYAKSGSPFTPYGQHSSPQTSAGANTFEAPTPYTTHLHEAPADNHLHGGGMHEMQGSTVARELDVGSGPGRSGTAGNEKFARGGGT</sequence>
<feature type="compositionally biased region" description="Basic and acidic residues" evidence="5">
    <location>
        <begin position="350"/>
        <end position="360"/>
    </location>
</feature>
<protein>
    <recommendedName>
        <fullName evidence="10">Ricin B lectin domain-containing protein</fullName>
    </recommendedName>
</protein>
<dbReference type="STRING" id="644358.A0A0C4E414"/>
<reference evidence="8" key="5">
    <citation type="submission" date="2015-06" db="UniProtKB">
        <authorList>
            <consortium name="EnsemblFungi"/>
        </authorList>
    </citation>
    <scope>IDENTIFICATION</scope>
    <source>
        <strain evidence="8">ATCC 64411</strain>
    </source>
</reference>
<accession>A0A0C4E414</accession>
<reference evidence="7" key="3">
    <citation type="submission" date="2011-03" db="EMBL/GenBank/DDBJ databases">
        <title>Annotation of Magnaporthe poae ATCC 64411.</title>
        <authorList>
            <person name="Ma L.-J."/>
            <person name="Dead R."/>
            <person name="Young S.K."/>
            <person name="Zeng Q."/>
            <person name="Gargeya S."/>
            <person name="Fitzgerald M."/>
            <person name="Haas B."/>
            <person name="Abouelleil A."/>
            <person name="Alvarado L."/>
            <person name="Arachchi H.M."/>
            <person name="Berlin A."/>
            <person name="Brown A."/>
            <person name="Chapman S.B."/>
            <person name="Chen Z."/>
            <person name="Dunbar C."/>
            <person name="Freedman E."/>
            <person name="Gearin G."/>
            <person name="Gellesch M."/>
            <person name="Goldberg J."/>
            <person name="Griggs A."/>
            <person name="Gujja S."/>
            <person name="Heiman D."/>
            <person name="Howarth C."/>
            <person name="Larson L."/>
            <person name="Lui A."/>
            <person name="MacDonald P.J.P."/>
            <person name="Mehta T."/>
            <person name="Montmayeur A."/>
            <person name="Murphy C."/>
            <person name="Neiman D."/>
            <person name="Pearson M."/>
            <person name="Priest M."/>
            <person name="Roberts A."/>
            <person name="Saif S."/>
            <person name="Shea T."/>
            <person name="Shenoy N."/>
            <person name="Sisk P."/>
            <person name="Stolte C."/>
            <person name="Sykes S."/>
            <person name="Yandava C."/>
            <person name="Wortman J."/>
            <person name="Nusbaum C."/>
            <person name="Birren B."/>
        </authorList>
    </citation>
    <scope>NUCLEOTIDE SEQUENCE</scope>
    <source>
        <strain evidence="7">ATCC 64411</strain>
    </source>
</reference>
<keyword evidence="4 6" id="KW-0472">Membrane</keyword>
<proteinExistence type="predicted"/>
<feature type="compositionally biased region" description="Low complexity" evidence="5">
    <location>
        <begin position="187"/>
        <end position="205"/>
    </location>
</feature>
<feature type="region of interest" description="Disordered" evidence="5">
    <location>
        <begin position="317"/>
        <end position="400"/>
    </location>
</feature>
<dbReference type="EMBL" id="ADBL01001740">
    <property type="status" value="NOT_ANNOTATED_CDS"/>
    <property type="molecule type" value="Genomic_DNA"/>
</dbReference>
<dbReference type="GO" id="GO:0016020">
    <property type="term" value="C:membrane"/>
    <property type="evidence" value="ECO:0007669"/>
    <property type="project" value="UniProtKB-SubCell"/>
</dbReference>
<keyword evidence="9" id="KW-1185">Reference proteome</keyword>
<evidence type="ECO:0000313" key="7">
    <source>
        <dbReference type="EMBL" id="KLU88214.1"/>
    </source>
</evidence>
<feature type="compositionally biased region" description="Polar residues" evidence="5">
    <location>
        <begin position="275"/>
        <end position="284"/>
    </location>
</feature>
<dbReference type="VEuPathDB" id="FungiDB:MAPG_07201"/>
<evidence type="ECO:0008006" key="10">
    <source>
        <dbReference type="Google" id="ProtNLM"/>
    </source>
</evidence>
<evidence type="ECO:0000256" key="3">
    <source>
        <dbReference type="ARBA" id="ARBA00022989"/>
    </source>
</evidence>
<dbReference type="EMBL" id="GL876971">
    <property type="protein sequence ID" value="KLU88214.1"/>
    <property type="molecule type" value="Genomic_DNA"/>
</dbReference>
<comment type="subcellular location">
    <subcellularLocation>
        <location evidence="1">Membrane</location>
        <topology evidence="1">Single-pass membrane protein</topology>
    </subcellularLocation>
</comment>
<dbReference type="PANTHER" id="PTHR15549">
    <property type="entry name" value="PAIRED IMMUNOGLOBULIN-LIKE TYPE 2 RECEPTOR"/>
    <property type="match status" value="1"/>
</dbReference>
<feature type="compositionally biased region" description="Polar residues" evidence="5">
    <location>
        <begin position="327"/>
        <end position="338"/>
    </location>
</feature>
<reference evidence="8" key="4">
    <citation type="journal article" date="2015" name="G3 (Bethesda)">
        <title>Genome sequences of three phytopathogenic species of the Magnaporthaceae family of fungi.</title>
        <authorList>
            <person name="Okagaki L.H."/>
            <person name="Nunes C.C."/>
            <person name="Sailsbery J."/>
            <person name="Clay B."/>
            <person name="Brown D."/>
            <person name="John T."/>
            <person name="Oh Y."/>
            <person name="Young N."/>
            <person name="Fitzgerald M."/>
            <person name="Haas B.J."/>
            <person name="Zeng Q."/>
            <person name="Young S."/>
            <person name="Adiconis X."/>
            <person name="Fan L."/>
            <person name="Levin J.Z."/>
            <person name="Mitchell T.K."/>
            <person name="Okubara P.A."/>
            <person name="Farman M.L."/>
            <person name="Kohn L.M."/>
            <person name="Birren B."/>
            <person name="Ma L.-J."/>
            <person name="Dean R.A."/>
        </authorList>
    </citation>
    <scope>NUCLEOTIDE SEQUENCE</scope>
    <source>
        <strain evidence="8">ATCC 64411 / 73-15</strain>
    </source>
</reference>